<dbReference type="STRING" id="86259.A0A4Z1P4X1"/>
<reference evidence="1 2" key="1">
    <citation type="submission" date="2019-04" db="EMBL/GenBank/DDBJ databases">
        <title>High contiguity whole genome sequence and gene annotation resource for two Venturia nashicola isolates.</title>
        <authorList>
            <person name="Prokchorchik M."/>
            <person name="Won K."/>
            <person name="Lee Y."/>
            <person name="Choi E.D."/>
            <person name="Segonzac C."/>
            <person name="Sohn K.H."/>
        </authorList>
    </citation>
    <scope>NUCLEOTIDE SEQUENCE [LARGE SCALE GENOMIC DNA]</scope>
    <source>
        <strain evidence="1 2">PRI2</strain>
    </source>
</reference>
<gene>
    <name evidence="1" type="ORF">E6O75_ATG01872</name>
</gene>
<dbReference type="EMBL" id="SNSC02000007">
    <property type="protein sequence ID" value="TID22698.1"/>
    <property type="molecule type" value="Genomic_DNA"/>
</dbReference>
<accession>A0A4Z1P4X1</accession>
<evidence type="ECO:0000313" key="2">
    <source>
        <dbReference type="Proteomes" id="UP000298493"/>
    </source>
</evidence>
<dbReference type="Proteomes" id="UP000298493">
    <property type="component" value="Unassembled WGS sequence"/>
</dbReference>
<keyword evidence="2" id="KW-1185">Reference proteome</keyword>
<comment type="caution">
    <text evidence="1">The sequence shown here is derived from an EMBL/GenBank/DDBJ whole genome shotgun (WGS) entry which is preliminary data.</text>
</comment>
<name>A0A4Z1P4X1_9PEZI</name>
<dbReference type="AlphaFoldDB" id="A0A4Z1P4X1"/>
<evidence type="ECO:0000313" key="1">
    <source>
        <dbReference type="EMBL" id="TID22698.1"/>
    </source>
</evidence>
<organism evidence="1 2">
    <name type="scientific">Venturia nashicola</name>
    <dbReference type="NCBI Taxonomy" id="86259"/>
    <lineage>
        <taxon>Eukaryota</taxon>
        <taxon>Fungi</taxon>
        <taxon>Dikarya</taxon>
        <taxon>Ascomycota</taxon>
        <taxon>Pezizomycotina</taxon>
        <taxon>Dothideomycetes</taxon>
        <taxon>Pleosporomycetidae</taxon>
        <taxon>Venturiales</taxon>
        <taxon>Venturiaceae</taxon>
        <taxon>Venturia</taxon>
    </lineage>
</organism>
<sequence length="437" mass="48649">MAASSLAETSCNIWILPSSTAASTGAPLETSLSLQAQTTFPHPDRCIITWNPIAIILVFASLHASAQDMTATLHGHASKVYIAHRTGLVMLPRYGPDGATFDQAQTLNFTFAMAFMSIWVPSLMNMIFDKVLRSMSVKAYPNVPASWGFSPVPSVSVTPPLISDVIYPFLESAWSFWWSDKELYKLCKNGLFTPVIWRLFDMGKRKPLERSKAKEIILSENQRAREQLRVAFFPPDIYINEFPDLTTCIARKHLTIKANMRVLCQRKSLMITDTSLQHPGNIFVDYFKPSSSLPYIFSTTTLTTFISNSPPLPSKFTPYLYFNPLLTFYHRLPHTHYNHHTHTLKTNIKFTDTMKCSIVTIMTAVIAFVSAAPAKDSANGICGAGQSFCEELSGYGSSYYACDARHGIHYFDCQEGSACCNGPKGISCGMPGTCEEM</sequence>
<protein>
    <submittedName>
        <fullName evidence="1">Uncharacterized protein</fullName>
    </submittedName>
</protein>
<proteinExistence type="predicted"/>